<keyword evidence="6" id="KW-0479">Metal-binding</keyword>
<dbReference type="GO" id="GO:0005576">
    <property type="term" value="C:extracellular region"/>
    <property type="evidence" value="ECO:0007669"/>
    <property type="project" value="UniProtKB-SubCell"/>
</dbReference>
<keyword evidence="15" id="KW-1185">Reference proteome</keyword>
<evidence type="ECO:0000256" key="6">
    <source>
        <dbReference type="ARBA" id="ARBA00022723"/>
    </source>
</evidence>
<proteinExistence type="predicted"/>
<dbReference type="SUPFAM" id="SSF48619">
    <property type="entry name" value="Phospholipase A2, PLA2"/>
    <property type="match status" value="1"/>
</dbReference>
<dbReference type="STRING" id="28377.ENSACAP00000013433"/>
<name>H9GK47_ANOCA</name>
<feature type="compositionally biased region" description="Low complexity" evidence="11">
    <location>
        <begin position="215"/>
        <end position="225"/>
    </location>
</feature>
<dbReference type="GO" id="GO:0004623">
    <property type="term" value="F:phospholipase A2 activity"/>
    <property type="evidence" value="ECO:0007669"/>
    <property type="project" value="UniProtKB-EC"/>
</dbReference>
<evidence type="ECO:0000313" key="15">
    <source>
        <dbReference type="Proteomes" id="UP000001646"/>
    </source>
</evidence>
<evidence type="ECO:0000259" key="13">
    <source>
        <dbReference type="SMART" id="SM00085"/>
    </source>
</evidence>
<dbReference type="GeneTree" id="ENSGT00940000165341"/>
<dbReference type="InterPro" id="IPR016090">
    <property type="entry name" value="PLA2-like_dom"/>
</dbReference>
<dbReference type="GO" id="GO:0050482">
    <property type="term" value="P:arachidonate secretion"/>
    <property type="evidence" value="ECO:0007669"/>
    <property type="project" value="InterPro"/>
</dbReference>
<feature type="region of interest" description="Disordered" evidence="11">
    <location>
        <begin position="215"/>
        <end position="303"/>
    </location>
</feature>
<keyword evidence="12" id="KW-0732">Signal</keyword>
<reference evidence="14" key="2">
    <citation type="submission" date="2025-08" db="UniProtKB">
        <authorList>
            <consortium name="Ensembl"/>
        </authorList>
    </citation>
    <scope>IDENTIFICATION</scope>
</reference>
<feature type="signal peptide" evidence="12">
    <location>
        <begin position="1"/>
        <end position="22"/>
    </location>
</feature>
<dbReference type="Proteomes" id="UP000001646">
    <property type="component" value="Unplaced"/>
</dbReference>
<dbReference type="AlphaFoldDB" id="H9GK47"/>
<evidence type="ECO:0000313" key="14">
    <source>
        <dbReference type="Ensembl" id="ENSACAP00000013433.4"/>
    </source>
</evidence>
<dbReference type="PROSITE" id="PS00118">
    <property type="entry name" value="PA2_HIS"/>
    <property type="match status" value="1"/>
</dbReference>
<keyword evidence="7" id="KW-0378">Hydrolase</keyword>
<evidence type="ECO:0000256" key="11">
    <source>
        <dbReference type="SAM" id="MobiDB-lite"/>
    </source>
</evidence>
<dbReference type="Pfam" id="PF05826">
    <property type="entry name" value="Phospholip_A2_2"/>
    <property type="match status" value="1"/>
</dbReference>
<dbReference type="PANTHER" id="PTHR12253">
    <property type="entry name" value="RH14732P"/>
    <property type="match status" value="1"/>
</dbReference>
<dbReference type="SMART" id="SM00085">
    <property type="entry name" value="PA2c"/>
    <property type="match status" value="1"/>
</dbReference>
<feature type="domain" description="Phospholipase A2-like central" evidence="13">
    <location>
        <begin position="41"/>
        <end position="159"/>
    </location>
</feature>
<comment type="subcellular location">
    <subcellularLocation>
        <location evidence="3">Secreted</location>
    </subcellularLocation>
</comment>
<dbReference type="EC" id="3.1.1.4" evidence="4"/>
<dbReference type="CDD" id="cd04704">
    <property type="entry name" value="PLA2_bee_venom_like"/>
    <property type="match status" value="1"/>
</dbReference>
<gene>
    <name evidence="14" type="primary">proca1</name>
</gene>
<evidence type="ECO:0000256" key="10">
    <source>
        <dbReference type="ARBA" id="ARBA00023157"/>
    </source>
</evidence>
<dbReference type="Bgee" id="ENSACAG00000013703">
    <property type="expression patterns" value="Expressed in kidney and 11 other cell types or tissues"/>
</dbReference>
<feature type="chain" id="PRO_5032401052" description="phospholipase A2" evidence="12">
    <location>
        <begin position="23"/>
        <end position="338"/>
    </location>
</feature>
<dbReference type="InterPro" id="IPR033113">
    <property type="entry name" value="PLA2_histidine"/>
</dbReference>
<dbReference type="InterPro" id="IPR036444">
    <property type="entry name" value="PLipase_A2_dom_sf"/>
</dbReference>
<evidence type="ECO:0000256" key="9">
    <source>
        <dbReference type="ARBA" id="ARBA00023098"/>
    </source>
</evidence>
<dbReference type="Gene3D" id="1.20.90.10">
    <property type="entry name" value="Phospholipase A2 domain"/>
    <property type="match status" value="1"/>
</dbReference>
<sequence length="338" mass="37883">MGRLFPPLPLLLWLVLLGSLLGSSQDSEAHLEGAALEGGPKRVKRGFTYPGTLWCGAGNIAGSYDELGEHRETDRCCRDHDNCHHVIHPFDYKYGYRNLRWHTISHCDCDNRLKACLGSVNDTSSRVVGQAFFNVIRVPCFRFAYKEQCVEPYLYVWCRNYSTVAVAVVQEQAMYEYGGEVIDGRLIDGRLMTTIPSPRLATPRHQPDVPVVEVTETPEKPVVITNPPVQPSGFGKKQPNNPDSAIRPRKNRPDPPLKPSRFGKKQLDKRIKVHPGKNKPHKTVAVTDSPVRPSGFGKKQPDERVVVITDAPVRPDESVVITDPPVRPNGFEKNQPLR</sequence>
<dbReference type="eggNOG" id="ENOG502QTYI">
    <property type="taxonomic scope" value="Eukaryota"/>
</dbReference>
<keyword evidence="8" id="KW-0106">Calcium</keyword>
<feature type="compositionally biased region" description="Basic residues" evidence="11">
    <location>
        <begin position="271"/>
        <end position="282"/>
    </location>
</feature>
<evidence type="ECO:0000256" key="1">
    <source>
        <dbReference type="ARBA" id="ARBA00001913"/>
    </source>
</evidence>
<comment type="function">
    <text evidence="2">PLA2 catalyzes the calcium-dependent hydrolysis of the 2-acyl groups in 3-sn-phosphoglycerides.</text>
</comment>
<dbReference type="FunFam" id="1.20.90.10:FF:000002">
    <property type="entry name" value="Phospholipase A2 group III"/>
    <property type="match status" value="1"/>
</dbReference>
<evidence type="ECO:0000256" key="3">
    <source>
        <dbReference type="ARBA" id="ARBA00004613"/>
    </source>
</evidence>
<evidence type="ECO:0000256" key="12">
    <source>
        <dbReference type="SAM" id="SignalP"/>
    </source>
</evidence>
<evidence type="ECO:0000256" key="7">
    <source>
        <dbReference type="ARBA" id="ARBA00022801"/>
    </source>
</evidence>
<keyword evidence="9" id="KW-0443">Lipid metabolism</keyword>
<accession>H9GK47</accession>
<protein>
    <recommendedName>
        <fullName evidence="4">phospholipase A2</fullName>
        <ecNumber evidence="4">3.1.1.4</ecNumber>
    </recommendedName>
</protein>
<dbReference type="Ensembl" id="ENSACAT00000013707.4">
    <property type="protein sequence ID" value="ENSACAP00000013433.4"/>
    <property type="gene ID" value="ENSACAG00000013703.4"/>
</dbReference>
<evidence type="ECO:0000256" key="5">
    <source>
        <dbReference type="ARBA" id="ARBA00022525"/>
    </source>
</evidence>
<keyword evidence="5" id="KW-0964">Secreted</keyword>
<dbReference type="GO" id="GO:0046872">
    <property type="term" value="F:metal ion binding"/>
    <property type="evidence" value="ECO:0007669"/>
    <property type="project" value="UniProtKB-KW"/>
</dbReference>
<reference evidence="14" key="3">
    <citation type="submission" date="2025-09" db="UniProtKB">
        <authorList>
            <consortium name="Ensembl"/>
        </authorList>
    </citation>
    <scope>IDENTIFICATION</scope>
</reference>
<reference evidence="14" key="1">
    <citation type="submission" date="2009-12" db="EMBL/GenBank/DDBJ databases">
        <title>The Genome Sequence of Anolis carolinensis (Green Anole Lizard).</title>
        <authorList>
            <consortium name="The Genome Sequencing Platform"/>
            <person name="Di Palma F."/>
            <person name="Alfoldi J."/>
            <person name="Heiman D."/>
            <person name="Young S."/>
            <person name="Grabherr M."/>
            <person name="Johnson J."/>
            <person name="Lander E.S."/>
            <person name="Lindblad-Toh K."/>
        </authorList>
    </citation>
    <scope>NUCLEOTIDE SEQUENCE [LARGE SCALE GENOMIC DNA]</scope>
    <source>
        <strain evidence="14">JBL SC #1</strain>
    </source>
</reference>
<dbReference type="HOGENOM" id="CLU_118255_2_0_1"/>
<comment type="cofactor">
    <cofactor evidence="1">
        <name>Ca(2+)</name>
        <dbReference type="ChEBI" id="CHEBI:29108"/>
    </cofactor>
</comment>
<dbReference type="GO" id="GO:0006644">
    <property type="term" value="P:phospholipid metabolic process"/>
    <property type="evidence" value="ECO:0007669"/>
    <property type="project" value="InterPro"/>
</dbReference>
<organism evidence="14 15">
    <name type="scientific">Anolis carolinensis</name>
    <name type="common">Green anole</name>
    <name type="synonym">American chameleon</name>
    <dbReference type="NCBI Taxonomy" id="28377"/>
    <lineage>
        <taxon>Eukaryota</taxon>
        <taxon>Metazoa</taxon>
        <taxon>Chordata</taxon>
        <taxon>Craniata</taxon>
        <taxon>Vertebrata</taxon>
        <taxon>Euteleostomi</taxon>
        <taxon>Lepidosauria</taxon>
        <taxon>Squamata</taxon>
        <taxon>Bifurcata</taxon>
        <taxon>Unidentata</taxon>
        <taxon>Episquamata</taxon>
        <taxon>Toxicofera</taxon>
        <taxon>Iguania</taxon>
        <taxon>Dactyloidae</taxon>
        <taxon>Anolis</taxon>
    </lineage>
</organism>
<keyword evidence="10" id="KW-1015">Disulfide bond</keyword>
<evidence type="ECO:0000256" key="8">
    <source>
        <dbReference type="ARBA" id="ARBA00022837"/>
    </source>
</evidence>
<dbReference type="InParanoid" id="H9GK47"/>
<evidence type="ECO:0000256" key="2">
    <source>
        <dbReference type="ARBA" id="ARBA00002163"/>
    </source>
</evidence>
<feature type="region of interest" description="Disordered" evidence="11">
    <location>
        <begin position="316"/>
        <end position="338"/>
    </location>
</feature>
<evidence type="ECO:0000256" key="4">
    <source>
        <dbReference type="ARBA" id="ARBA00013278"/>
    </source>
</evidence>